<dbReference type="InterPro" id="IPR013948">
    <property type="entry name" value="DNA_replication_reg_Sld3_C"/>
</dbReference>
<sequence>MSPYTLSTKTVPQSLSKDPAKILGRPPKHNFESKAQLPTKRKRDSICGLGAFNKSFTIKSRPELPYDKPSTFRPIRIIGRSQLPFTFLDTSPDSDFAPNRLFSADIEILEKPYNANNVENPPQKILIARYETNKLLYAIERVQPHVFSLCKLANWLKEKDVGDLWDPAKLALYPRHAEAEQKESEGEVWWKQATLQTLPDERPQKRVRIAMLLPKPEIIESEVSLAHSAQAVSEDTRIDQNTIHVPGDVPVAAPSPQQLLENLVQQYLDAVYMSKTSLAYFVKGPITRIRMAFTSPEGVPPTCDLVTFLRSMLLSHKASDKKYREKLPDVIRSIPLSCYSDDDAVDGASKTRKLKQKLKLSREGVYPQERDVIKKWWMSELPNLEIHGEETLEQRIKRRIGDLRVRETLGQMILMLEILALEALSAYKEPLEDVQTHNAETQSLADTQAKPKKRKRKLDDIKLQLDLLLDKLCIWQSVDQDEIFDFDAIPSHTGEGPSGKDRLQSFCVEVIVPFYMNRLPEQARMISKKLGGPVHTSPPKRKAMKPPKISQKSGEPKEPEPKKARRSFGRVLTDTTTRVREQRATPSLNRSVTDSALVHDIKREGSEIPLTAIPLQRSPSAAARQSMSYFNLLKGRQIDLSTPTAGAAAKLKQKKRVEEDLKEAISALKKPNRSLAAGSYADDIERRRLGLTNKSRKPANPVRKIIKDVQVSATPRVIKRTKDAIGEQTPVQQRNPFVRDNVMDAPLSSNFCIPSSVVHLTSSNPGTVHTATARSSAGHSVAETPTRAPNNKVFLTSAASRRMLFATPIKDRAPLPCSSKTPTAPPDVLTTPIKTTTAIAASPFPIFSNPAKGNDEASIYDALGWNDDDDFL</sequence>
<dbReference type="Gene3D" id="1.20.58.2130">
    <property type="match status" value="1"/>
</dbReference>
<feature type="compositionally biased region" description="Polar residues" evidence="1">
    <location>
        <begin position="1"/>
        <end position="16"/>
    </location>
</feature>
<feature type="domain" description="DNA replication regulator Sld3 C-terminal" evidence="2">
    <location>
        <begin position="259"/>
        <end position="787"/>
    </location>
</feature>
<name>A0A9P4KFD2_9PLEO</name>
<evidence type="ECO:0000313" key="4">
    <source>
        <dbReference type="Proteomes" id="UP000800093"/>
    </source>
</evidence>
<comment type="caution">
    <text evidence="3">The sequence shown here is derived from an EMBL/GenBank/DDBJ whole genome shotgun (WGS) entry which is preliminary data.</text>
</comment>
<feature type="region of interest" description="Disordered" evidence="1">
    <location>
        <begin position="1"/>
        <end position="37"/>
    </location>
</feature>
<accession>A0A9P4KFD2</accession>
<organism evidence="3 4">
    <name type="scientific">Lojkania enalia</name>
    <dbReference type="NCBI Taxonomy" id="147567"/>
    <lineage>
        <taxon>Eukaryota</taxon>
        <taxon>Fungi</taxon>
        <taxon>Dikarya</taxon>
        <taxon>Ascomycota</taxon>
        <taxon>Pezizomycotina</taxon>
        <taxon>Dothideomycetes</taxon>
        <taxon>Pleosporomycetidae</taxon>
        <taxon>Pleosporales</taxon>
        <taxon>Pleosporales incertae sedis</taxon>
        <taxon>Lojkania</taxon>
    </lineage>
</organism>
<dbReference type="PANTHER" id="PTHR28067">
    <property type="entry name" value="DNA REPLICATION REGULATOR SLD3"/>
    <property type="match status" value="1"/>
</dbReference>
<evidence type="ECO:0000256" key="1">
    <source>
        <dbReference type="SAM" id="MobiDB-lite"/>
    </source>
</evidence>
<evidence type="ECO:0000313" key="3">
    <source>
        <dbReference type="EMBL" id="KAF2266912.1"/>
    </source>
</evidence>
<dbReference type="InterPro" id="IPR042511">
    <property type="entry name" value="Sld3"/>
</dbReference>
<dbReference type="EMBL" id="ML986595">
    <property type="protein sequence ID" value="KAF2266912.1"/>
    <property type="molecule type" value="Genomic_DNA"/>
</dbReference>
<protein>
    <recommendedName>
        <fullName evidence="2">DNA replication regulator Sld3 C-terminal domain-containing protein</fullName>
    </recommendedName>
</protein>
<dbReference type="PANTHER" id="PTHR28067:SF1">
    <property type="entry name" value="DNA REPLICATION REGULATOR SLD3"/>
    <property type="match status" value="1"/>
</dbReference>
<feature type="region of interest" description="Disordered" evidence="1">
    <location>
        <begin position="529"/>
        <end position="591"/>
    </location>
</feature>
<dbReference type="Pfam" id="PF08639">
    <property type="entry name" value="Sld3_STD"/>
    <property type="match status" value="1"/>
</dbReference>
<reference evidence="4" key="1">
    <citation type="journal article" date="2020" name="Stud. Mycol.">
        <title>101 Dothideomycetes genomes: A test case for predicting lifestyles and emergence of pathogens.</title>
        <authorList>
            <person name="Haridas S."/>
            <person name="Albert R."/>
            <person name="Binder M."/>
            <person name="Bloem J."/>
            <person name="LaButti K."/>
            <person name="Salamov A."/>
            <person name="Andreopoulos B."/>
            <person name="Baker S."/>
            <person name="Barry K."/>
            <person name="Bills G."/>
            <person name="Bluhm B."/>
            <person name="Cannon C."/>
            <person name="Castanera R."/>
            <person name="Culley D."/>
            <person name="Daum C."/>
            <person name="Ezra D."/>
            <person name="Gonzalez J."/>
            <person name="Henrissat B."/>
            <person name="Kuo A."/>
            <person name="Liang C."/>
            <person name="Lipzen A."/>
            <person name="Lutzoni F."/>
            <person name="Magnuson J."/>
            <person name="Mondo S."/>
            <person name="Nolan M."/>
            <person name="Ohm R."/>
            <person name="Pangilinan J."/>
            <person name="Park H.-J."/>
            <person name="Ramirez L."/>
            <person name="Alfaro M."/>
            <person name="Sun H."/>
            <person name="Tritt A."/>
            <person name="Yoshinaga Y."/>
            <person name="Zwiers L.-H."/>
            <person name="Turgeon B."/>
            <person name="Goodwin S."/>
            <person name="Spatafora J."/>
            <person name="Crous P."/>
            <person name="Grigoriev I."/>
        </authorList>
    </citation>
    <scope>NUCLEOTIDE SEQUENCE [LARGE SCALE GENOMIC DNA]</scope>
    <source>
        <strain evidence="4">CBS 304.66</strain>
    </source>
</reference>
<proteinExistence type="predicted"/>
<keyword evidence="4" id="KW-1185">Reference proteome</keyword>
<dbReference type="GO" id="GO:0031261">
    <property type="term" value="C:DNA replication preinitiation complex"/>
    <property type="evidence" value="ECO:0007669"/>
    <property type="project" value="TreeGrafter"/>
</dbReference>
<dbReference type="GO" id="GO:0006270">
    <property type="term" value="P:DNA replication initiation"/>
    <property type="evidence" value="ECO:0007669"/>
    <property type="project" value="InterPro"/>
</dbReference>
<dbReference type="OrthoDB" id="5395343at2759"/>
<evidence type="ECO:0000259" key="2">
    <source>
        <dbReference type="Pfam" id="PF08639"/>
    </source>
</evidence>
<gene>
    <name evidence="3" type="ORF">CC78DRAFT_531340</name>
</gene>
<dbReference type="Proteomes" id="UP000800093">
    <property type="component" value="Unassembled WGS sequence"/>
</dbReference>
<dbReference type="AlphaFoldDB" id="A0A9P4KFD2"/>